<name>A0AAN8WZT5_HALRR</name>
<proteinExistence type="predicted"/>
<dbReference type="EMBL" id="JAXCGZ010011384">
    <property type="protein sequence ID" value="KAK7075027.1"/>
    <property type="molecule type" value="Genomic_DNA"/>
</dbReference>
<evidence type="ECO:0000313" key="3">
    <source>
        <dbReference type="Proteomes" id="UP001381693"/>
    </source>
</evidence>
<reference evidence="2 3" key="1">
    <citation type="submission" date="2023-11" db="EMBL/GenBank/DDBJ databases">
        <title>Halocaridina rubra genome assembly.</title>
        <authorList>
            <person name="Smith C."/>
        </authorList>
    </citation>
    <scope>NUCLEOTIDE SEQUENCE [LARGE SCALE GENOMIC DNA]</scope>
    <source>
        <strain evidence="2">EP-1</strain>
        <tissue evidence="2">Whole</tissue>
    </source>
</reference>
<feature type="compositionally biased region" description="Polar residues" evidence="1">
    <location>
        <begin position="35"/>
        <end position="46"/>
    </location>
</feature>
<feature type="region of interest" description="Disordered" evidence="1">
    <location>
        <begin position="26"/>
        <end position="46"/>
    </location>
</feature>
<evidence type="ECO:0000313" key="2">
    <source>
        <dbReference type="EMBL" id="KAK7075027.1"/>
    </source>
</evidence>
<gene>
    <name evidence="2" type="ORF">SK128_012809</name>
</gene>
<sequence length="103" mass="10950">MEETLALMVQMILHLRMGGTGHGGPIVRSLAGTGPNPSTVVTSHSSNLPNKQLKLSCLDEARSVDLANARPVRFHCTSQEAQASTIENKTNAKNEIATKEIGA</sequence>
<feature type="non-terminal residue" evidence="2">
    <location>
        <position position="103"/>
    </location>
</feature>
<protein>
    <submittedName>
        <fullName evidence="2">Uncharacterized protein</fullName>
    </submittedName>
</protein>
<comment type="caution">
    <text evidence="2">The sequence shown here is derived from an EMBL/GenBank/DDBJ whole genome shotgun (WGS) entry which is preliminary data.</text>
</comment>
<organism evidence="2 3">
    <name type="scientific">Halocaridina rubra</name>
    <name type="common">Hawaiian red shrimp</name>
    <dbReference type="NCBI Taxonomy" id="373956"/>
    <lineage>
        <taxon>Eukaryota</taxon>
        <taxon>Metazoa</taxon>
        <taxon>Ecdysozoa</taxon>
        <taxon>Arthropoda</taxon>
        <taxon>Crustacea</taxon>
        <taxon>Multicrustacea</taxon>
        <taxon>Malacostraca</taxon>
        <taxon>Eumalacostraca</taxon>
        <taxon>Eucarida</taxon>
        <taxon>Decapoda</taxon>
        <taxon>Pleocyemata</taxon>
        <taxon>Caridea</taxon>
        <taxon>Atyoidea</taxon>
        <taxon>Atyidae</taxon>
        <taxon>Halocaridina</taxon>
    </lineage>
</organism>
<evidence type="ECO:0000256" key="1">
    <source>
        <dbReference type="SAM" id="MobiDB-lite"/>
    </source>
</evidence>
<dbReference type="AlphaFoldDB" id="A0AAN8WZT5"/>
<keyword evidence="3" id="KW-1185">Reference proteome</keyword>
<accession>A0AAN8WZT5</accession>
<dbReference type="Proteomes" id="UP001381693">
    <property type="component" value="Unassembled WGS sequence"/>
</dbReference>